<dbReference type="AlphaFoldDB" id="A0A078R2I0"/>
<evidence type="ECO:0000313" key="1">
    <source>
        <dbReference type="EMBL" id="KDS29769.1"/>
    </source>
</evidence>
<reference evidence="1 2" key="1">
    <citation type="submission" date="2014-04" db="EMBL/GenBank/DDBJ databases">
        <authorList>
            <person name="Sears C."/>
            <person name="Carroll K."/>
            <person name="Sack B.R."/>
            <person name="Qadri F."/>
            <person name="Myers L.L."/>
            <person name="Chung G.-T."/>
            <person name="Escheverria P."/>
            <person name="Fraser C.M."/>
            <person name="Sadzewicz L."/>
            <person name="Shefchek K.A."/>
            <person name="Tallon L."/>
            <person name="Das S.P."/>
            <person name="Daugherty S."/>
            <person name="Mongodin E.F."/>
        </authorList>
    </citation>
    <scope>NUCLEOTIDE SEQUENCE [LARGE SCALE GENOMIC DNA]</scope>
    <source>
        <strain evidence="2">3775 SL(B) 10 (iv)</strain>
    </source>
</reference>
<dbReference type="PATRIC" id="fig|1339350.3.peg.2791"/>
<sequence>MNRNLTTLLCGLIVALYSIYGANMLHAQVQKDSVRIFFYQGRADLDMKLRSNKLELERLLELCSSIEDTTLYYNNISIKGWTSPEGGISINSSLSKKRADAIIEFLSTNVQKKISTIDVHFKGSDWNRLLDLVRRDKGIPFQAEAINIVEQLMILDEAEKYKYFDEIRTLHSGRIYAYLYQKVFPELRSTIIQFAKERKPCASVFMPDTVYIHVTDTVYIPVKEIECDTIYVPVIGNKKPFYMAIKTNLTYDALLIPNIGIEFYLGKKWSASLNWMYAWWKSDRKHNYWRTYGGDFEIRRWLGKKSDIKPLSGHHLGVYAQMLTYDFELGGRGYLGDKWTYGCGVSYGYSLPLTSRLNMDFTLGLGYLGGIYKEYLPIDDHYVWQKTRRMNWFGPTKAEISLVWLIGRGNKNAQKGGIR</sequence>
<dbReference type="Gene3D" id="3.30.1330.60">
    <property type="entry name" value="OmpA-like domain"/>
    <property type="match status" value="1"/>
</dbReference>
<evidence type="ECO:0008006" key="3">
    <source>
        <dbReference type="Google" id="ProtNLM"/>
    </source>
</evidence>
<evidence type="ECO:0000313" key="2">
    <source>
        <dbReference type="Proteomes" id="UP000028134"/>
    </source>
</evidence>
<dbReference type="InterPro" id="IPR036737">
    <property type="entry name" value="OmpA-like_sf"/>
</dbReference>
<accession>A0A078R2I0</accession>
<dbReference type="RefSeq" id="WP_032945897.1">
    <property type="nucleotide sequence ID" value="NZ_JNHI01000019.1"/>
</dbReference>
<protein>
    <recommendedName>
        <fullName evidence="3">DUF3575 domain-containing protein</fullName>
    </recommendedName>
</protein>
<organism evidence="1 2">
    <name type="scientific">Phocaeicola vulgatus str. 3775 SL</name>
    <name type="common">B</name>
    <name type="synonym">iv</name>
    <dbReference type="NCBI Taxonomy" id="1339350"/>
    <lineage>
        <taxon>Bacteria</taxon>
        <taxon>Pseudomonadati</taxon>
        <taxon>Bacteroidota</taxon>
        <taxon>Bacteroidia</taxon>
        <taxon>Bacteroidales</taxon>
        <taxon>Bacteroidaceae</taxon>
        <taxon>Phocaeicola</taxon>
    </lineage>
</organism>
<name>A0A078R2I0_PHOVU</name>
<dbReference type="Proteomes" id="UP000028134">
    <property type="component" value="Unassembled WGS sequence"/>
</dbReference>
<gene>
    <name evidence="1" type="ORF">M097_2914</name>
</gene>
<dbReference type="InterPro" id="IPR021958">
    <property type="entry name" value="DUF3575"/>
</dbReference>
<dbReference type="Pfam" id="PF12099">
    <property type="entry name" value="DUF3575"/>
    <property type="match status" value="1"/>
</dbReference>
<comment type="caution">
    <text evidence="1">The sequence shown here is derived from an EMBL/GenBank/DDBJ whole genome shotgun (WGS) entry which is preliminary data.</text>
</comment>
<dbReference type="EMBL" id="JNHI01000019">
    <property type="protein sequence ID" value="KDS29769.1"/>
    <property type="molecule type" value="Genomic_DNA"/>
</dbReference>
<proteinExistence type="predicted"/>
<dbReference type="SUPFAM" id="SSF103088">
    <property type="entry name" value="OmpA-like"/>
    <property type="match status" value="1"/>
</dbReference>